<dbReference type="Proteomes" id="UP001140949">
    <property type="component" value="Unassembled WGS sequence"/>
</dbReference>
<keyword evidence="2 4" id="KW-0378">Hydrolase</keyword>
<dbReference type="InterPro" id="IPR006626">
    <property type="entry name" value="PbH1"/>
</dbReference>
<dbReference type="Gene3D" id="2.160.20.10">
    <property type="entry name" value="Single-stranded right-handed beta-helix, Pectin lyase-like"/>
    <property type="match status" value="1"/>
</dbReference>
<dbReference type="SMART" id="SM00710">
    <property type="entry name" value="PbH1"/>
    <property type="match status" value="7"/>
</dbReference>
<dbReference type="EMBL" id="JANAVB010034820">
    <property type="protein sequence ID" value="KAJ6806164.1"/>
    <property type="molecule type" value="Genomic_DNA"/>
</dbReference>
<evidence type="ECO:0000256" key="1">
    <source>
        <dbReference type="ARBA" id="ARBA00008834"/>
    </source>
</evidence>
<dbReference type="GO" id="GO:0004650">
    <property type="term" value="F:polygalacturonase activity"/>
    <property type="evidence" value="ECO:0007669"/>
    <property type="project" value="InterPro"/>
</dbReference>
<dbReference type="AlphaFoldDB" id="A0AAX6EQ06"/>
<dbReference type="InterPro" id="IPR011050">
    <property type="entry name" value="Pectin_lyase_fold/virulence"/>
</dbReference>
<evidence type="ECO:0000256" key="3">
    <source>
        <dbReference type="ARBA" id="ARBA00023295"/>
    </source>
</evidence>
<gene>
    <name evidence="5" type="ORF">M6B38_176240</name>
</gene>
<dbReference type="InterPro" id="IPR051801">
    <property type="entry name" value="GH28_Enzymes"/>
</dbReference>
<reference evidence="5" key="2">
    <citation type="submission" date="2023-04" db="EMBL/GenBank/DDBJ databases">
        <authorList>
            <person name="Bruccoleri R.E."/>
            <person name="Oakeley E.J."/>
            <person name="Faust A.-M."/>
            <person name="Dessus-Babus S."/>
            <person name="Altorfer M."/>
            <person name="Burckhardt D."/>
            <person name="Oertli M."/>
            <person name="Naumann U."/>
            <person name="Petersen F."/>
            <person name="Wong J."/>
        </authorList>
    </citation>
    <scope>NUCLEOTIDE SEQUENCE</scope>
    <source>
        <strain evidence="5">GSM-AAB239-AS_SAM_17_03QT</strain>
        <tissue evidence="5">Leaf</tissue>
    </source>
</reference>
<proteinExistence type="inferred from homology"/>
<comment type="similarity">
    <text evidence="1 4">Belongs to the glycosyl hydrolase 28 family.</text>
</comment>
<evidence type="ECO:0000256" key="4">
    <source>
        <dbReference type="RuleBase" id="RU361169"/>
    </source>
</evidence>
<keyword evidence="6" id="KW-1185">Reference proteome</keyword>
<evidence type="ECO:0000313" key="5">
    <source>
        <dbReference type="EMBL" id="KAJ6806164.1"/>
    </source>
</evidence>
<sequence length="308" mass="32906">MLLSQARKRDNGTVDGQGSAWWAWSETHNLNYSRPHLVELVNSTDVVISNITFLNSPAWSIHPAYCSNVEILNITIHVPYDSPFTNGIVPDSCSKLCIEDCTISSGHDAIALKSGWDKYGITFGRPSSNIHISRVSLKTPLGSALAFGSEMSGGISNIQVDHLHIHNSKTGISLKTTRGRGGFMEDIAISNVEMDNVQVAIQLSGHSGDHPDEQYDPTAVPAVSRITIKNVVGTNVSVAGALSGIDSDPFSAICLSNITLSVSSSPPWTCSNVSGFSESVTPQPCSELLSDSPLLCYSLPSYFPLATA</sequence>
<dbReference type="InterPro" id="IPR000743">
    <property type="entry name" value="Glyco_hydro_28"/>
</dbReference>
<dbReference type="Pfam" id="PF00295">
    <property type="entry name" value="Glyco_hydro_28"/>
    <property type="match status" value="1"/>
</dbReference>
<dbReference type="SUPFAM" id="SSF51126">
    <property type="entry name" value="Pectin lyase-like"/>
    <property type="match status" value="1"/>
</dbReference>
<accession>A0AAX6EQ06</accession>
<protein>
    <submittedName>
        <fullName evidence="5">Polygalacturonase</fullName>
    </submittedName>
</protein>
<organism evidence="5 6">
    <name type="scientific">Iris pallida</name>
    <name type="common">Sweet iris</name>
    <dbReference type="NCBI Taxonomy" id="29817"/>
    <lineage>
        <taxon>Eukaryota</taxon>
        <taxon>Viridiplantae</taxon>
        <taxon>Streptophyta</taxon>
        <taxon>Embryophyta</taxon>
        <taxon>Tracheophyta</taxon>
        <taxon>Spermatophyta</taxon>
        <taxon>Magnoliopsida</taxon>
        <taxon>Liliopsida</taxon>
        <taxon>Asparagales</taxon>
        <taxon>Iridaceae</taxon>
        <taxon>Iridoideae</taxon>
        <taxon>Irideae</taxon>
        <taxon>Iris</taxon>
    </lineage>
</organism>
<comment type="caution">
    <text evidence="5">The sequence shown here is derived from an EMBL/GenBank/DDBJ whole genome shotgun (WGS) entry which is preliminary data.</text>
</comment>
<name>A0AAX6EQ06_IRIPA</name>
<reference evidence="5" key="1">
    <citation type="journal article" date="2023" name="GigaByte">
        <title>Genome assembly of the bearded iris, Iris pallida Lam.</title>
        <authorList>
            <person name="Bruccoleri R.E."/>
            <person name="Oakeley E.J."/>
            <person name="Faust A.M.E."/>
            <person name="Altorfer M."/>
            <person name="Dessus-Babus S."/>
            <person name="Burckhardt D."/>
            <person name="Oertli M."/>
            <person name="Naumann U."/>
            <person name="Petersen F."/>
            <person name="Wong J."/>
        </authorList>
    </citation>
    <scope>NUCLEOTIDE SEQUENCE</scope>
    <source>
        <strain evidence="5">GSM-AAB239-AS_SAM_17_03QT</strain>
    </source>
</reference>
<evidence type="ECO:0000256" key="2">
    <source>
        <dbReference type="ARBA" id="ARBA00022801"/>
    </source>
</evidence>
<dbReference type="GO" id="GO:0005975">
    <property type="term" value="P:carbohydrate metabolic process"/>
    <property type="evidence" value="ECO:0007669"/>
    <property type="project" value="InterPro"/>
</dbReference>
<evidence type="ECO:0000313" key="6">
    <source>
        <dbReference type="Proteomes" id="UP001140949"/>
    </source>
</evidence>
<keyword evidence="3 4" id="KW-0326">Glycosidase</keyword>
<dbReference type="PANTHER" id="PTHR31339">
    <property type="entry name" value="PECTIN LYASE-RELATED"/>
    <property type="match status" value="1"/>
</dbReference>
<dbReference type="PANTHER" id="PTHR31339:SF5">
    <property type="entry name" value="HYDROLASE FAMILY 28 PROTEIN, PUTATIVE, EXPRESSED-RELATED"/>
    <property type="match status" value="1"/>
</dbReference>
<dbReference type="InterPro" id="IPR012334">
    <property type="entry name" value="Pectin_lyas_fold"/>
</dbReference>